<dbReference type="AlphaFoldDB" id="A0A1I8BQ76"/>
<accession>A0A1I8BQ76</accession>
<dbReference type="Proteomes" id="UP000095281">
    <property type="component" value="Unplaced"/>
</dbReference>
<evidence type="ECO:0000313" key="2">
    <source>
        <dbReference type="WBParaSite" id="MhA1_Contig36.frz3.gene4"/>
    </source>
</evidence>
<name>A0A1I8BQ76_MELHA</name>
<keyword evidence="1" id="KW-1185">Reference proteome</keyword>
<evidence type="ECO:0000313" key="1">
    <source>
        <dbReference type="Proteomes" id="UP000095281"/>
    </source>
</evidence>
<organism evidence="1 2">
    <name type="scientific">Meloidogyne hapla</name>
    <name type="common">Root-knot nematode worm</name>
    <dbReference type="NCBI Taxonomy" id="6305"/>
    <lineage>
        <taxon>Eukaryota</taxon>
        <taxon>Metazoa</taxon>
        <taxon>Ecdysozoa</taxon>
        <taxon>Nematoda</taxon>
        <taxon>Chromadorea</taxon>
        <taxon>Rhabditida</taxon>
        <taxon>Tylenchina</taxon>
        <taxon>Tylenchomorpha</taxon>
        <taxon>Tylenchoidea</taxon>
        <taxon>Meloidogynidae</taxon>
        <taxon>Meloidogyninae</taxon>
        <taxon>Meloidogyne</taxon>
    </lineage>
</organism>
<dbReference type="WBParaSite" id="MhA1_Contig36.frz3.gene4">
    <property type="protein sequence ID" value="MhA1_Contig36.frz3.gene4"/>
    <property type="gene ID" value="MhA1_Contig36.frz3.gene4"/>
</dbReference>
<proteinExistence type="predicted"/>
<sequence>MIAQHLGIGTTVDHTKFDKIFPVAFNILMEKSHKIEIKTIYENAQEIKKTIGKFNTRQLGILLETVEKAIDEKDEEGQLPEFPEMPKKIVETKNFELKEFSDVLKDFVNSDGEKRNLID</sequence>
<protein>
    <submittedName>
        <fullName evidence="2">Phage protein</fullName>
    </submittedName>
</protein>
<reference evidence="2" key="1">
    <citation type="submission" date="2016-11" db="UniProtKB">
        <authorList>
            <consortium name="WormBaseParasite"/>
        </authorList>
    </citation>
    <scope>IDENTIFICATION</scope>
</reference>